<accession>A0A5B7AEV7</accession>
<dbReference type="Pfam" id="PF23551">
    <property type="entry name" value="Zn_ribbon_20"/>
    <property type="match status" value="1"/>
</dbReference>
<feature type="compositionally biased region" description="Polar residues" evidence="1">
    <location>
        <begin position="799"/>
        <end position="810"/>
    </location>
</feature>
<dbReference type="PANTHER" id="PTHR45089">
    <property type="entry name" value="DNAJ HEAT SHOCK AMINO-TERMINAL DOMAIN PROTEIN-RELATED"/>
    <property type="match status" value="1"/>
</dbReference>
<feature type="compositionally biased region" description="Low complexity" evidence="1">
    <location>
        <begin position="330"/>
        <end position="341"/>
    </location>
</feature>
<dbReference type="Pfam" id="PF00226">
    <property type="entry name" value="DnaJ"/>
    <property type="match status" value="1"/>
</dbReference>
<dbReference type="AlphaFoldDB" id="A0A5B7AEV7"/>
<feature type="compositionally biased region" description="Basic and acidic residues" evidence="1">
    <location>
        <begin position="747"/>
        <end position="760"/>
    </location>
</feature>
<feature type="domain" description="J" evidence="2">
    <location>
        <begin position="67"/>
        <end position="131"/>
    </location>
</feature>
<dbReference type="EMBL" id="GHES01023492">
    <property type="protein sequence ID" value="MPA54051.1"/>
    <property type="molecule type" value="Transcribed_RNA"/>
</dbReference>
<dbReference type="Gene3D" id="1.10.287.110">
    <property type="entry name" value="DnaJ domain"/>
    <property type="match status" value="1"/>
</dbReference>
<dbReference type="CDD" id="cd06257">
    <property type="entry name" value="DnaJ"/>
    <property type="match status" value="1"/>
</dbReference>
<feature type="compositionally biased region" description="Basic residues" evidence="1">
    <location>
        <begin position="368"/>
        <end position="377"/>
    </location>
</feature>
<dbReference type="SUPFAM" id="SSF46565">
    <property type="entry name" value="Chaperone J-domain"/>
    <property type="match status" value="1"/>
</dbReference>
<dbReference type="Pfam" id="PF11926">
    <property type="entry name" value="DUF3444"/>
    <property type="match status" value="2"/>
</dbReference>
<name>A0A5B7AEV7_DAVIN</name>
<evidence type="ECO:0000313" key="3">
    <source>
        <dbReference type="EMBL" id="MPA54051.1"/>
    </source>
</evidence>
<gene>
    <name evidence="3" type="ORF">Din_023492</name>
</gene>
<organism evidence="3">
    <name type="scientific">Davidia involucrata</name>
    <name type="common">Dove tree</name>
    <dbReference type="NCBI Taxonomy" id="16924"/>
    <lineage>
        <taxon>Eukaryota</taxon>
        <taxon>Viridiplantae</taxon>
        <taxon>Streptophyta</taxon>
        <taxon>Embryophyta</taxon>
        <taxon>Tracheophyta</taxon>
        <taxon>Spermatophyta</taxon>
        <taxon>Magnoliopsida</taxon>
        <taxon>eudicotyledons</taxon>
        <taxon>Gunneridae</taxon>
        <taxon>Pentapetalae</taxon>
        <taxon>asterids</taxon>
        <taxon>Cornales</taxon>
        <taxon>Nyssaceae</taxon>
        <taxon>Davidia</taxon>
    </lineage>
</organism>
<feature type="compositionally biased region" description="Basic and acidic residues" evidence="1">
    <location>
        <begin position="724"/>
        <end position="737"/>
    </location>
</feature>
<proteinExistence type="predicted"/>
<dbReference type="PRINTS" id="PR00625">
    <property type="entry name" value="JDOMAIN"/>
</dbReference>
<protein>
    <recommendedName>
        <fullName evidence="2">J domain-containing protein</fullName>
    </recommendedName>
</protein>
<feature type="region of interest" description="Disordered" evidence="1">
    <location>
        <begin position="702"/>
        <end position="867"/>
    </location>
</feature>
<evidence type="ECO:0000256" key="1">
    <source>
        <dbReference type="SAM" id="MobiDB-lite"/>
    </source>
</evidence>
<feature type="compositionally biased region" description="Basic and acidic residues" evidence="1">
    <location>
        <begin position="768"/>
        <end position="797"/>
    </location>
</feature>
<feature type="compositionally biased region" description="Basic and acidic residues" evidence="1">
    <location>
        <begin position="811"/>
        <end position="825"/>
    </location>
</feature>
<dbReference type="InterPro" id="IPR036869">
    <property type="entry name" value="J_dom_sf"/>
</dbReference>
<feature type="compositionally biased region" description="Polar residues" evidence="1">
    <location>
        <begin position="352"/>
        <end position="363"/>
    </location>
</feature>
<feature type="compositionally biased region" description="Polar residues" evidence="1">
    <location>
        <begin position="847"/>
        <end position="858"/>
    </location>
</feature>
<feature type="compositionally biased region" description="Basic and acidic residues" evidence="1">
    <location>
        <begin position="406"/>
        <end position="422"/>
    </location>
</feature>
<feature type="region of interest" description="Disordered" evidence="1">
    <location>
        <begin position="223"/>
        <end position="472"/>
    </location>
</feature>
<dbReference type="PROSITE" id="PS50076">
    <property type="entry name" value="DNAJ_2"/>
    <property type="match status" value="1"/>
</dbReference>
<reference evidence="3" key="1">
    <citation type="submission" date="2019-08" db="EMBL/GenBank/DDBJ databases">
        <title>Reference gene set and small RNA set construction with multiple tissues from Davidia involucrata Baill.</title>
        <authorList>
            <person name="Yang H."/>
            <person name="Zhou C."/>
            <person name="Li G."/>
            <person name="Wang J."/>
            <person name="Gao P."/>
            <person name="Wang M."/>
            <person name="Wang R."/>
            <person name="Zhao Y."/>
        </authorList>
    </citation>
    <scope>NUCLEOTIDE SEQUENCE</scope>
    <source>
        <tissue evidence="3">Mixed with DoveR01_LX</tissue>
    </source>
</reference>
<feature type="compositionally biased region" description="Polar residues" evidence="1">
    <location>
        <begin position="258"/>
        <end position="271"/>
    </location>
</feature>
<dbReference type="PANTHER" id="PTHR45089:SF42">
    <property type="entry name" value="J DOMAIN-CONTAINING PROTEIN"/>
    <property type="match status" value="1"/>
</dbReference>
<dbReference type="InterPro" id="IPR001623">
    <property type="entry name" value="DnaJ_domain"/>
</dbReference>
<dbReference type="InterPro" id="IPR024593">
    <property type="entry name" value="DUF3444"/>
</dbReference>
<dbReference type="SMART" id="SM00271">
    <property type="entry name" value="DnaJ"/>
    <property type="match status" value="1"/>
</dbReference>
<dbReference type="InterPro" id="IPR056988">
    <property type="entry name" value="Zn_ribbon_pln"/>
</dbReference>
<evidence type="ECO:0000259" key="2">
    <source>
        <dbReference type="PROSITE" id="PS50076"/>
    </source>
</evidence>
<sequence length="1085" mass="121989">MECNKEEAVRAKGIAEKKMQTDDFEGARRIALKAQQLFPELENISQLLAVCDVHCSAQNKMYGAERDCYGILQVERMADMITIKKQYRKLALILHPDKNKFPGAEAAFKLIGEANMVLSDQGKRSLYDMKCRVSVRTTAPKPPPHQVNRNPYVRNQYGVNIPKVPNPLPTQPSSSNGPPAFWTSCPFCNMKYQYYRDFVNRALRCQNCSKPFIAYDLGAQGGPPVSNRGQPAVPSPTPNQGAFKVGSQRTGGFPPSHMGSQGSFSSRSMGTGCTADIGGGSKTKGKEDGHVNTEGGKQRVGVPNFDAAKPREPGTSKNMSRKRGRKLVVESSESSDTASSIDTEEDVVIQENGGNSAGQTSGLNGIHPTRRSSRQRQHVSYNERLSDDDDFVGPPKRSRGSGSTRNSEEELKEEALDNEVSKTDNSAGFAAAAANRDKEEIKRKGNTPPEGSLPNRNGETGKHKLNGEETDTVDCNAEKSKFTDNFESNSNCTPDPEYYECPDPEFSDFDKDKEETCFAVDQFWACYDTIDGMPRFYVRVRKVFSPEFKLRITWLEPDPTNQHEIDWFNEGLPVACGKFVLGKSEETMNRLTFSHQIQCEKGSGRCSYVIYPRKGEIWALFRDWDIRWISDPENHMKYNFEIVEVLSDFVEDAGIRVAYLDKVKGFVSLFQRTTGKGFLSFLIPSSQLLRFSHRIPSFRMTGSEREGVPVGSFELDPASLPSNLHDDDEKMETESMDTKVNGSCPKSQDKIVKPMMDSERTNTPTKNVDFEEKNDLEREVSKVRRSPRDLSNTDKKHNQVNSSHCVTQEQTSKHFDGSKDKKHGDLTPSKRSASLCQAEENIRSPIKDTSPNSFTRNPSIPPSIPPAQRISEEEFYNFDGDKSEGKFQLGQIWALYSSKDGLPKSYAQVKKIESSPLRLHLVFLEACSQPKDMMQPVYCGMFKLQSGKTRVFSPNAFSHVLKAEFISKNRFKIYPKKGEIWALYKNWNADLTCSDLEKCKYEIMEVLEDNEHCMKVSSLIRLNGFKSVFKSPRRQRSNTGIVEIPRVELARFSHQIPAFQLTGEKDGRLRGCWELDPAAIPGNLF</sequence>